<gene>
    <name evidence="1" type="ORF">HPLM_LOCUS18707</name>
</gene>
<protein>
    <submittedName>
        <fullName evidence="1">Uncharacterized protein</fullName>
    </submittedName>
</protein>
<dbReference type="EMBL" id="UZAF01020751">
    <property type="protein sequence ID" value="VDO72657.1"/>
    <property type="molecule type" value="Genomic_DNA"/>
</dbReference>
<dbReference type="AlphaFoldDB" id="A0A3P7YK34"/>
<proteinExistence type="predicted"/>
<evidence type="ECO:0000313" key="1">
    <source>
        <dbReference type="EMBL" id="VDO72657.1"/>
    </source>
</evidence>
<sequence length="154" mass="17817">MHLYWATHLVLDMESELGGAPRCHALQEDPKMYHQEAVQVFVVRMVQWIYRASMLCIADTLILFDHREDRMASHVIRTLLVCLYSVPSLDDLVLFGTHSFQLLVFCPADSAREFHLASWTSVRYRADPGRTSCPGTRAEPLNLPQYEHWNSIKQ</sequence>
<reference evidence="1 2" key="1">
    <citation type="submission" date="2018-11" db="EMBL/GenBank/DDBJ databases">
        <authorList>
            <consortium name="Pathogen Informatics"/>
        </authorList>
    </citation>
    <scope>NUCLEOTIDE SEQUENCE [LARGE SCALE GENOMIC DNA]</scope>
    <source>
        <strain evidence="1 2">MHpl1</strain>
    </source>
</reference>
<dbReference type="Proteomes" id="UP000268014">
    <property type="component" value="Unassembled WGS sequence"/>
</dbReference>
<evidence type="ECO:0000313" key="2">
    <source>
        <dbReference type="Proteomes" id="UP000268014"/>
    </source>
</evidence>
<keyword evidence="2" id="KW-1185">Reference proteome</keyword>
<name>A0A3P7YK34_HAEPC</name>
<accession>A0A3P7YK34</accession>
<organism evidence="1 2">
    <name type="scientific">Haemonchus placei</name>
    <name type="common">Barber's pole worm</name>
    <dbReference type="NCBI Taxonomy" id="6290"/>
    <lineage>
        <taxon>Eukaryota</taxon>
        <taxon>Metazoa</taxon>
        <taxon>Ecdysozoa</taxon>
        <taxon>Nematoda</taxon>
        <taxon>Chromadorea</taxon>
        <taxon>Rhabditida</taxon>
        <taxon>Rhabditina</taxon>
        <taxon>Rhabditomorpha</taxon>
        <taxon>Strongyloidea</taxon>
        <taxon>Trichostrongylidae</taxon>
        <taxon>Haemonchus</taxon>
    </lineage>
</organism>